<dbReference type="SUPFAM" id="SSF46689">
    <property type="entry name" value="Homeodomain-like"/>
    <property type="match status" value="1"/>
</dbReference>
<dbReference type="PROSITE" id="PS00284">
    <property type="entry name" value="SERPIN"/>
    <property type="match status" value="1"/>
</dbReference>
<name>A0A4R1RA61_9FLAO</name>
<keyword evidence="6" id="KW-1185">Reference proteome</keyword>
<sequence>MKITGNTDEFIEMTELSYDSRSIFKNPEPSSLTILWFRADHNEFIIDGQTYAFSKNQIIFLTEFHKVTVNKKGETNYLRFNRPFYCIIDHDTEVSCKGVLFFGSSQLPIIQIPDEEIEHFETLWKMFTIEMKSKDNLQISMLQMMLKRYLILCTRLYKLQKQFPNEKNETDVIREFNFLVEQHFKTKHTVAEYADLLHKSPKTISNIFSKISPKSPLKYIQERIMLEAKRLLYYSDKPIKEIAYEIGYEDIQSFSRFFKNQEGSSPSKYREKTHSG</sequence>
<feature type="domain" description="HTH araC/xylS-type" evidence="4">
    <location>
        <begin position="174"/>
        <end position="272"/>
    </location>
</feature>
<organism evidence="5 6">
    <name type="scientific">Mariniflexile fucanivorans</name>
    <dbReference type="NCBI Taxonomy" id="264023"/>
    <lineage>
        <taxon>Bacteria</taxon>
        <taxon>Pseudomonadati</taxon>
        <taxon>Bacteroidota</taxon>
        <taxon>Flavobacteriia</taxon>
        <taxon>Flavobacteriales</taxon>
        <taxon>Flavobacteriaceae</taxon>
        <taxon>Mariniflexile</taxon>
    </lineage>
</organism>
<evidence type="ECO:0000256" key="3">
    <source>
        <dbReference type="ARBA" id="ARBA00023163"/>
    </source>
</evidence>
<dbReference type="OrthoDB" id="2666928at2"/>
<reference evidence="5 6" key="1">
    <citation type="submission" date="2019-03" db="EMBL/GenBank/DDBJ databases">
        <title>Genomic Encyclopedia of Type Strains, Phase IV (KMG-IV): sequencing the most valuable type-strain genomes for metagenomic binning, comparative biology and taxonomic classification.</title>
        <authorList>
            <person name="Goeker M."/>
        </authorList>
    </citation>
    <scope>NUCLEOTIDE SEQUENCE [LARGE SCALE GENOMIC DNA]</scope>
    <source>
        <strain evidence="5 6">DSM 18792</strain>
    </source>
</reference>
<dbReference type="RefSeq" id="WP_132219355.1">
    <property type="nucleotide sequence ID" value="NZ_OX156936.1"/>
</dbReference>
<dbReference type="Pfam" id="PF12833">
    <property type="entry name" value="HTH_18"/>
    <property type="match status" value="1"/>
</dbReference>
<evidence type="ECO:0000256" key="1">
    <source>
        <dbReference type="ARBA" id="ARBA00023015"/>
    </source>
</evidence>
<comment type="caution">
    <text evidence="5">The sequence shown here is derived from an EMBL/GenBank/DDBJ whole genome shotgun (WGS) entry which is preliminary data.</text>
</comment>
<dbReference type="Proteomes" id="UP000295455">
    <property type="component" value="Unassembled WGS sequence"/>
</dbReference>
<dbReference type="AlphaFoldDB" id="A0A4R1RA61"/>
<dbReference type="SMART" id="SM00342">
    <property type="entry name" value="HTH_ARAC"/>
    <property type="match status" value="1"/>
</dbReference>
<keyword evidence="3" id="KW-0804">Transcription</keyword>
<protein>
    <submittedName>
        <fullName evidence="5">AraC-like DNA-binding protein</fullName>
    </submittedName>
</protein>
<dbReference type="InterPro" id="IPR018060">
    <property type="entry name" value="HTH_AraC"/>
</dbReference>
<dbReference type="InterPro" id="IPR023795">
    <property type="entry name" value="Serpin_CS"/>
</dbReference>
<evidence type="ECO:0000313" key="5">
    <source>
        <dbReference type="EMBL" id="TCL62634.1"/>
    </source>
</evidence>
<keyword evidence="1" id="KW-0805">Transcription regulation</keyword>
<dbReference type="InterPro" id="IPR020449">
    <property type="entry name" value="Tscrpt_reg_AraC-type_HTH"/>
</dbReference>
<evidence type="ECO:0000313" key="6">
    <source>
        <dbReference type="Proteomes" id="UP000295455"/>
    </source>
</evidence>
<evidence type="ECO:0000259" key="4">
    <source>
        <dbReference type="PROSITE" id="PS01124"/>
    </source>
</evidence>
<dbReference type="PRINTS" id="PR00032">
    <property type="entry name" value="HTHARAC"/>
</dbReference>
<keyword evidence="2 5" id="KW-0238">DNA-binding</keyword>
<dbReference type="GO" id="GO:0043565">
    <property type="term" value="F:sequence-specific DNA binding"/>
    <property type="evidence" value="ECO:0007669"/>
    <property type="project" value="InterPro"/>
</dbReference>
<dbReference type="PROSITE" id="PS01124">
    <property type="entry name" value="HTH_ARAC_FAMILY_2"/>
    <property type="match status" value="1"/>
</dbReference>
<evidence type="ECO:0000256" key="2">
    <source>
        <dbReference type="ARBA" id="ARBA00023125"/>
    </source>
</evidence>
<dbReference type="Gene3D" id="1.10.10.60">
    <property type="entry name" value="Homeodomain-like"/>
    <property type="match status" value="1"/>
</dbReference>
<gene>
    <name evidence="5" type="ORF">EV196_11231</name>
</gene>
<dbReference type="PANTHER" id="PTHR43280:SF32">
    <property type="entry name" value="TRANSCRIPTIONAL REGULATORY PROTEIN"/>
    <property type="match status" value="1"/>
</dbReference>
<dbReference type="PANTHER" id="PTHR43280">
    <property type="entry name" value="ARAC-FAMILY TRANSCRIPTIONAL REGULATOR"/>
    <property type="match status" value="1"/>
</dbReference>
<proteinExistence type="predicted"/>
<accession>A0A4R1RA61</accession>
<dbReference type="EMBL" id="SLUP01000012">
    <property type="protein sequence ID" value="TCL62634.1"/>
    <property type="molecule type" value="Genomic_DNA"/>
</dbReference>
<dbReference type="GO" id="GO:0003700">
    <property type="term" value="F:DNA-binding transcription factor activity"/>
    <property type="evidence" value="ECO:0007669"/>
    <property type="project" value="InterPro"/>
</dbReference>
<dbReference type="InterPro" id="IPR009057">
    <property type="entry name" value="Homeodomain-like_sf"/>
</dbReference>